<dbReference type="OrthoDB" id="771136at2759"/>
<dbReference type="Gene3D" id="2.40.70.10">
    <property type="entry name" value="Acid Proteases"/>
    <property type="match status" value="2"/>
</dbReference>
<dbReference type="InterPro" id="IPR032861">
    <property type="entry name" value="TAXi_N"/>
</dbReference>
<dbReference type="InterPro" id="IPR001969">
    <property type="entry name" value="Aspartic_peptidase_AS"/>
</dbReference>
<dbReference type="PROSITE" id="PS00141">
    <property type="entry name" value="ASP_PROTEASE"/>
    <property type="match status" value="1"/>
</dbReference>
<feature type="active site" evidence="2">
    <location>
        <position position="99"/>
    </location>
</feature>
<dbReference type="InterPro" id="IPR033121">
    <property type="entry name" value="PEPTIDASE_A1"/>
</dbReference>
<dbReference type="Pfam" id="PF14541">
    <property type="entry name" value="TAXi_C"/>
    <property type="match status" value="1"/>
</dbReference>
<keyword evidence="3" id="KW-0064">Aspartyl protease</keyword>
<sequence length="424" mass="45386">MTTLVASLSFLLFPLLLSTTNAGPTKTIPTTLSPSTRLPLIDLSNLSSSEDRLRRDAARMAALVNQLSDDDIQFVSVGGGVAVNISIGTPPVVQTLVADTGSDLMWVQCKKCDECIDQPNLKFDPDASTSYQSVPCASSSSDYPNDCDKLRESARGCDSNGKCTYHYNYGDNSYSKGTLALETLTIGNRVVQDMPFGCGLSNNLTAATEVDGILGLGDALYSVVGKSGGAFSYCLSEMNGGWIVFDRSDFPSKGVTWVPRVSNPMKPMFYYVRLMGIGVDGVRLPGVTADMFLISDDGNGGAIIDTGTTITRLPNDAYVALRDEFRRKMGNAMPLSYQYLDTCYQLSGLEKIPTVSLYLSDQSDTSITSKRPTFVVSDGMGGFLECLAFVVSSSSLTIIGNIQQHGTQITIDASSDNIGIGPDC</sequence>
<feature type="active site" evidence="2">
    <location>
        <position position="305"/>
    </location>
</feature>
<dbReference type="AlphaFoldDB" id="A0A9N7MZS0"/>
<evidence type="ECO:0000259" key="5">
    <source>
        <dbReference type="PROSITE" id="PS51767"/>
    </source>
</evidence>
<organism evidence="6 7">
    <name type="scientific">Striga hermonthica</name>
    <name type="common">Purple witchweed</name>
    <name type="synonym">Buchnera hermonthica</name>
    <dbReference type="NCBI Taxonomy" id="68872"/>
    <lineage>
        <taxon>Eukaryota</taxon>
        <taxon>Viridiplantae</taxon>
        <taxon>Streptophyta</taxon>
        <taxon>Embryophyta</taxon>
        <taxon>Tracheophyta</taxon>
        <taxon>Spermatophyta</taxon>
        <taxon>Magnoliopsida</taxon>
        <taxon>eudicotyledons</taxon>
        <taxon>Gunneridae</taxon>
        <taxon>Pentapetalae</taxon>
        <taxon>asterids</taxon>
        <taxon>lamiids</taxon>
        <taxon>Lamiales</taxon>
        <taxon>Orobanchaceae</taxon>
        <taxon>Buchnereae</taxon>
        <taxon>Striga</taxon>
    </lineage>
</organism>
<dbReference type="GO" id="GO:0006508">
    <property type="term" value="P:proteolysis"/>
    <property type="evidence" value="ECO:0007669"/>
    <property type="project" value="UniProtKB-KW"/>
</dbReference>
<feature type="chain" id="PRO_5040192652" evidence="4">
    <location>
        <begin position="23"/>
        <end position="424"/>
    </location>
</feature>
<dbReference type="InterPro" id="IPR032799">
    <property type="entry name" value="TAXi_C"/>
</dbReference>
<feature type="domain" description="Peptidase A1" evidence="5">
    <location>
        <begin position="81"/>
        <end position="421"/>
    </location>
</feature>
<comment type="similarity">
    <text evidence="1 3">Belongs to the peptidase A1 family.</text>
</comment>
<dbReference type="InterPro" id="IPR021109">
    <property type="entry name" value="Peptidase_aspartic_dom_sf"/>
</dbReference>
<evidence type="ECO:0000256" key="3">
    <source>
        <dbReference type="RuleBase" id="RU000454"/>
    </source>
</evidence>
<proteinExistence type="inferred from homology"/>
<keyword evidence="7" id="KW-1185">Reference proteome</keyword>
<dbReference type="PROSITE" id="PS51767">
    <property type="entry name" value="PEPTIDASE_A1"/>
    <property type="match status" value="1"/>
</dbReference>
<dbReference type="EMBL" id="CACSLK010020742">
    <property type="protein sequence ID" value="CAA0820659.1"/>
    <property type="molecule type" value="Genomic_DNA"/>
</dbReference>
<keyword evidence="3 6" id="KW-0645">Protease</keyword>
<evidence type="ECO:0000313" key="7">
    <source>
        <dbReference type="Proteomes" id="UP001153555"/>
    </source>
</evidence>
<evidence type="ECO:0000256" key="1">
    <source>
        <dbReference type="ARBA" id="ARBA00007447"/>
    </source>
</evidence>
<dbReference type="PANTHER" id="PTHR13683">
    <property type="entry name" value="ASPARTYL PROTEASES"/>
    <property type="match status" value="1"/>
</dbReference>
<accession>A0A9N7MZS0</accession>
<dbReference type="GO" id="GO:0004190">
    <property type="term" value="F:aspartic-type endopeptidase activity"/>
    <property type="evidence" value="ECO:0007669"/>
    <property type="project" value="UniProtKB-KW"/>
</dbReference>
<keyword evidence="4" id="KW-0732">Signal</keyword>
<protein>
    <submittedName>
        <fullName evidence="6">Protein ASPARTIC PROTEASE IN GUARD CELL 2</fullName>
    </submittedName>
</protein>
<comment type="caution">
    <text evidence="6">The sequence shown here is derived from an EMBL/GenBank/DDBJ whole genome shotgun (WGS) entry which is preliminary data.</text>
</comment>
<gene>
    <name evidence="6" type="ORF">SHERM_18661</name>
</gene>
<evidence type="ECO:0000313" key="6">
    <source>
        <dbReference type="EMBL" id="CAA0820659.1"/>
    </source>
</evidence>
<evidence type="ECO:0000256" key="4">
    <source>
        <dbReference type="SAM" id="SignalP"/>
    </source>
</evidence>
<name>A0A9N7MZS0_STRHE</name>
<dbReference type="InterPro" id="IPR001461">
    <property type="entry name" value="Aspartic_peptidase_A1"/>
</dbReference>
<dbReference type="Pfam" id="PF14543">
    <property type="entry name" value="TAXi_N"/>
    <property type="match status" value="1"/>
</dbReference>
<evidence type="ECO:0000256" key="2">
    <source>
        <dbReference type="PIRSR" id="PIRSR601461-1"/>
    </source>
</evidence>
<keyword evidence="3" id="KW-0378">Hydrolase</keyword>
<dbReference type="PANTHER" id="PTHR13683:SF679">
    <property type="entry name" value="ASPARTYL PROTEASE FAMILY PROTEIN 2"/>
    <property type="match status" value="1"/>
</dbReference>
<dbReference type="SUPFAM" id="SSF50630">
    <property type="entry name" value="Acid proteases"/>
    <property type="match status" value="1"/>
</dbReference>
<feature type="signal peptide" evidence="4">
    <location>
        <begin position="1"/>
        <end position="22"/>
    </location>
</feature>
<dbReference type="PRINTS" id="PR00792">
    <property type="entry name" value="PEPSIN"/>
</dbReference>
<reference evidence="6" key="1">
    <citation type="submission" date="2019-12" db="EMBL/GenBank/DDBJ databases">
        <authorList>
            <person name="Scholes J."/>
        </authorList>
    </citation>
    <scope>NUCLEOTIDE SEQUENCE</scope>
</reference>
<dbReference type="Proteomes" id="UP001153555">
    <property type="component" value="Unassembled WGS sequence"/>
</dbReference>